<keyword evidence="4" id="KW-1185">Reference proteome</keyword>
<dbReference type="EMBL" id="MLFT02000009">
    <property type="protein sequence ID" value="PHT37855.1"/>
    <property type="molecule type" value="Genomic_DNA"/>
</dbReference>
<dbReference type="InterPro" id="IPR039266">
    <property type="entry name" value="EN-1/SPM"/>
</dbReference>
<evidence type="ECO:0000256" key="1">
    <source>
        <dbReference type="SAM" id="MobiDB-lite"/>
    </source>
</evidence>
<sequence>MTIPEHRKWMINRLLPGKVAYTDEFIKGMEEFIKFACSQPKYLYEKIIRCPCKICKNIKHFTPDEVNVHIFKKGFIPGYWYWTSHGEEAPSINLNEHVHSSDSISHQGCIFDMSSSSQSNILAEDSEHVNRFDPHKVVIDGIANCIWSKFELARPSWKKFPESTREMWFEEFKKKFKWLPHYNDAIWSNINKRASSKTTQLFQDVRKKLPLKPHWMGDAVFKEMKVYWESDEFKTKSERNKENRDSNVGASLHTGGCVPHRLIYKRMKEATGKDPSVLEFYFRTHRKKSDESWVNEKAEATYNEFERKKQEILAAQSASVVNGETNSASQPAQLSEMDI</sequence>
<dbReference type="GO" id="GO:0032196">
    <property type="term" value="P:transposition"/>
    <property type="evidence" value="ECO:0007669"/>
    <property type="project" value="InterPro"/>
</dbReference>
<dbReference type="Pfam" id="PF13963">
    <property type="entry name" value="Transpos_assoc"/>
    <property type="match status" value="1"/>
</dbReference>
<dbReference type="InterPro" id="IPR004252">
    <property type="entry name" value="Probable_transposase_24"/>
</dbReference>
<evidence type="ECO:0000313" key="3">
    <source>
        <dbReference type="EMBL" id="PHT37855.1"/>
    </source>
</evidence>
<dbReference type="STRING" id="33114.A0A2G2VY07"/>
<proteinExistence type="predicted"/>
<accession>A0A2G2VY07</accession>
<feature type="domain" description="Transposase-associated" evidence="2">
    <location>
        <begin position="7"/>
        <end position="87"/>
    </location>
</feature>
<feature type="region of interest" description="Disordered" evidence="1">
    <location>
        <begin position="318"/>
        <end position="339"/>
    </location>
</feature>
<dbReference type="OrthoDB" id="1302580at2759"/>
<dbReference type="InterPro" id="IPR029480">
    <property type="entry name" value="Transpos_assoc"/>
</dbReference>
<comment type="caution">
    <text evidence="3">The sequence shown here is derived from an EMBL/GenBank/DDBJ whole genome shotgun (WGS) entry which is preliminary data.</text>
</comment>
<evidence type="ECO:0000259" key="2">
    <source>
        <dbReference type="Pfam" id="PF13963"/>
    </source>
</evidence>
<dbReference type="PANTHER" id="PTHR33157">
    <property type="entry name" value="AUTONOMOUS TRANSPOSABLE ELEMENT EN-1 MOSAIC PROTEIN-RELATED"/>
    <property type="match status" value="1"/>
</dbReference>
<gene>
    <name evidence="3" type="ORF">CQW23_21428</name>
</gene>
<protein>
    <recommendedName>
        <fullName evidence="2">Transposase-associated domain-containing protein</fullName>
    </recommendedName>
</protein>
<dbReference type="Proteomes" id="UP000224567">
    <property type="component" value="Unassembled WGS sequence"/>
</dbReference>
<feature type="compositionally biased region" description="Polar residues" evidence="1">
    <location>
        <begin position="318"/>
        <end position="333"/>
    </location>
</feature>
<organism evidence="3 4">
    <name type="scientific">Capsicum baccatum</name>
    <name type="common">Peruvian pepper</name>
    <dbReference type="NCBI Taxonomy" id="33114"/>
    <lineage>
        <taxon>Eukaryota</taxon>
        <taxon>Viridiplantae</taxon>
        <taxon>Streptophyta</taxon>
        <taxon>Embryophyta</taxon>
        <taxon>Tracheophyta</taxon>
        <taxon>Spermatophyta</taxon>
        <taxon>Magnoliopsida</taxon>
        <taxon>eudicotyledons</taxon>
        <taxon>Gunneridae</taxon>
        <taxon>Pentapetalae</taxon>
        <taxon>asterids</taxon>
        <taxon>lamiids</taxon>
        <taxon>Solanales</taxon>
        <taxon>Solanaceae</taxon>
        <taxon>Solanoideae</taxon>
        <taxon>Capsiceae</taxon>
        <taxon>Capsicum</taxon>
    </lineage>
</organism>
<dbReference type="Pfam" id="PF03004">
    <property type="entry name" value="Transposase_24"/>
    <property type="match status" value="1"/>
</dbReference>
<reference evidence="3 4" key="1">
    <citation type="journal article" date="2017" name="Genome Biol.">
        <title>New reference genome sequences of hot pepper reveal the massive evolution of plant disease-resistance genes by retroduplication.</title>
        <authorList>
            <person name="Kim S."/>
            <person name="Park J."/>
            <person name="Yeom S.I."/>
            <person name="Kim Y.M."/>
            <person name="Seo E."/>
            <person name="Kim K.T."/>
            <person name="Kim M.S."/>
            <person name="Lee J.M."/>
            <person name="Cheong K."/>
            <person name="Shin H.S."/>
            <person name="Kim S.B."/>
            <person name="Han K."/>
            <person name="Lee J."/>
            <person name="Park M."/>
            <person name="Lee H.A."/>
            <person name="Lee H.Y."/>
            <person name="Lee Y."/>
            <person name="Oh S."/>
            <person name="Lee J.H."/>
            <person name="Choi E."/>
            <person name="Choi E."/>
            <person name="Lee S.E."/>
            <person name="Jeon J."/>
            <person name="Kim H."/>
            <person name="Choi G."/>
            <person name="Song H."/>
            <person name="Lee J."/>
            <person name="Lee S.C."/>
            <person name="Kwon J.K."/>
            <person name="Lee H.Y."/>
            <person name="Koo N."/>
            <person name="Hong Y."/>
            <person name="Kim R.W."/>
            <person name="Kang W.H."/>
            <person name="Huh J.H."/>
            <person name="Kang B.C."/>
            <person name="Yang T.J."/>
            <person name="Lee Y.H."/>
            <person name="Bennetzen J.L."/>
            <person name="Choi D."/>
        </authorList>
    </citation>
    <scope>NUCLEOTIDE SEQUENCE [LARGE SCALE GENOMIC DNA]</scope>
    <source>
        <strain evidence="4">cv. PBC81</strain>
    </source>
</reference>
<dbReference type="AlphaFoldDB" id="A0A2G2VY07"/>
<evidence type="ECO:0000313" key="4">
    <source>
        <dbReference type="Proteomes" id="UP000224567"/>
    </source>
</evidence>
<reference evidence="4" key="2">
    <citation type="journal article" date="2017" name="J. Anim. Genet.">
        <title>Multiple reference genome sequences of hot pepper reveal the massive evolution of plant disease resistance genes by retroduplication.</title>
        <authorList>
            <person name="Kim S."/>
            <person name="Park J."/>
            <person name="Yeom S.-I."/>
            <person name="Kim Y.-M."/>
            <person name="Seo E."/>
            <person name="Kim K.-T."/>
            <person name="Kim M.-S."/>
            <person name="Lee J.M."/>
            <person name="Cheong K."/>
            <person name="Shin H.-S."/>
            <person name="Kim S.-B."/>
            <person name="Han K."/>
            <person name="Lee J."/>
            <person name="Park M."/>
            <person name="Lee H.-A."/>
            <person name="Lee H.-Y."/>
            <person name="Lee Y."/>
            <person name="Oh S."/>
            <person name="Lee J.H."/>
            <person name="Choi E."/>
            <person name="Choi E."/>
            <person name="Lee S.E."/>
            <person name="Jeon J."/>
            <person name="Kim H."/>
            <person name="Choi G."/>
            <person name="Song H."/>
            <person name="Lee J."/>
            <person name="Lee S.-C."/>
            <person name="Kwon J.-K."/>
            <person name="Lee H.-Y."/>
            <person name="Koo N."/>
            <person name="Hong Y."/>
            <person name="Kim R.W."/>
            <person name="Kang W.-H."/>
            <person name="Huh J.H."/>
            <person name="Kang B.-C."/>
            <person name="Yang T.-J."/>
            <person name="Lee Y.-H."/>
            <person name="Bennetzen J.L."/>
            <person name="Choi D."/>
        </authorList>
    </citation>
    <scope>NUCLEOTIDE SEQUENCE [LARGE SCALE GENOMIC DNA]</scope>
    <source>
        <strain evidence="4">cv. PBC81</strain>
    </source>
</reference>
<name>A0A2G2VY07_CAPBA</name>